<proteinExistence type="predicted"/>
<organism evidence="2 3">
    <name type="scientific">Bradyrhizobium lablabi</name>
    <dbReference type="NCBI Taxonomy" id="722472"/>
    <lineage>
        <taxon>Bacteria</taxon>
        <taxon>Pseudomonadati</taxon>
        <taxon>Pseudomonadota</taxon>
        <taxon>Alphaproteobacteria</taxon>
        <taxon>Hyphomicrobiales</taxon>
        <taxon>Nitrobacteraceae</taxon>
        <taxon>Bradyrhizobium</taxon>
    </lineage>
</organism>
<keyword evidence="1" id="KW-0812">Transmembrane</keyword>
<evidence type="ECO:0000313" key="3">
    <source>
        <dbReference type="Proteomes" id="UP000051660"/>
    </source>
</evidence>
<evidence type="ECO:0000313" key="2">
    <source>
        <dbReference type="EMBL" id="KRR19556.1"/>
    </source>
</evidence>
<feature type="transmembrane region" description="Helical" evidence="1">
    <location>
        <begin position="43"/>
        <end position="65"/>
    </location>
</feature>
<dbReference type="AlphaFoldDB" id="A0A0R3MH29"/>
<reference evidence="2 3" key="1">
    <citation type="submission" date="2014-03" db="EMBL/GenBank/DDBJ databases">
        <title>Bradyrhizobium valentinum sp. nov., isolated from effective nodules of Lupinus mariae-josephae, a lupine endemic of basic-lime soils in Eastern Spain.</title>
        <authorList>
            <person name="Duran D."/>
            <person name="Rey L."/>
            <person name="Navarro A."/>
            <person name="Busquets A."/>
            <person name="Imperial J."/>
            <person name="Ruiz-Argueso T."/>
        </authorList>
    </citation>
    <scope>NUCLEOTIDE SEQUENCE [LARGE SCALE GENOMIC DNA]</scope>
    <source>
        <strain evidence="2 3">CCBAU 23086</strain>
    </source>
</reference>
<evidence type="ECO:0000256" key="1">
    <source>
        <dbReference type="SAM" id="Phobius"/>
    </source>
</evidence>
<dbReference type="Proteomes" id="UP000051660">
    <property type="component" value="Unassembled WGS sequence"/>
</dbReference>
<gene>
    <name evidence="2" type="ORF">CQ14_17220</name>
</gene>
<keyword evidence="1" id="KW-1133">Transmembrane helix</keyword>
<name>A0A0R3MH29_9BRAD</name>
<accession>A0A0R3MH29</accession>
<keyword evidence="1" id="KW-0472">Membrane</keyword>
<feature type="transmembrane region" description="Helical" evidence="1">
    <location>
        <begin position="72"/>
        <end position="90"/>
    </location>
</feature>
<sequence>MELRRAFVFVFLGPVFGILVALAQEIALRGSIPGDYVEGCVTVYFFSLIVSVITAPADGILAYVLPIPERGPLTAVVGAAVAVGLSLYWWTQMGNKMVPPSLYSQIPIAIIGGLSMGACSLLSHNYRRSKA</sequence>
<protein>
    <submittedName>
        <fullName evidence="2">Uncharacterized protein</fullName>
    </submittedName>
</protein>
<comment type="caution">
    <text evidence="2">The sequence shown here is derived from an EMBL/GenBank/DDBJ whole genome shotgun (WGS) entry which is preliminary data.</text>
</comment>
<dbReference type="EMBL" id="LLYB01000094">
    <property type="protein sequence ID" value="KRR19556.1"/>
    <property type="molecule type" value="Genomic_DNA"/>
</dbReference>
<feature type="transmembrane region" description="Helical" evidence="1">
    <location>
        <begin position="102"/>
        <end position="122"/>
    </location>
</feature>